<proteinExistence type="predicted"/>
<accession>A0A381V4G3</accession>
<reference evidence="1" key="1">
    <citation type="submission" date="2018-05" db="EMBL/GenBank/DDBJ databases">
        <authorList>
            <person name="Lanie J.A."/>
            <person name="Ng W.-L."/>
            <person name="Kazmierczak K.M."/>
            <person name="Andrzejewski T.M."/>
            <person name="Davidsen T.M."/>
            <person name="Wayne K.J."/>
            <person name="Tettelin H."/>
            <person name="Glass J.I."/>
            <person name="Rusch D."/>
            <person name="Podicherti R."/>
            <person name="Tsui H.-C.T."/>
            <person name="Winkler M.E."/>
        </authorList>
    </citation>
    <scope>NUCLEOTIDE SEQUENCE</scope>
</reference>
<evidence type="ECO:0000313" key="1">
    <source>
        <dbReference type="EMBL" id="SVA35266.1"/>
    </source>
</evidence>
<sequence>MVWQIKFDVVTWNRSFPKEEIRVITEKEYQELVRNSI</sequence>
<organism evidence="1">
    <name type="scientific">marine metagenome</name>
    <dbReference type="NCBI Taxonomy" id="408172"/>
    <lineage>
        <taxon>unclassified sequences</taxon>
        <taxon>metagenomes</taxon>
        <taxon>ecological metagenomes</taxon>
    </lineage>
</organism>
<dbReference type="AlphaFoldDB" id="A0A381V4G3"/>
<protein>
    <submittedName>
        <fullName evidence="1">Uncharacterized protein</fullName>
    </submittedName>
</protein>
<gene>
    <name evidence="1" type="ORF">METZ01_LOCUS88120</name>
</gene>
<name>A0A381V4G3_9ZZZZ</name>
<dbReference type="EMBL" id="UINC01007828">
    <property type="protein sequence ID" value="SVA35266.1"/>
    <property type="molecule type" value="Genomic_DNA"/>
</dbReference>